<gene>
    <name evidence="2" type="ORF">LAMO00422_LOCUS6749</name>
</gene>
<dbReference type="EMBL" id="HBEM01009623">
    <property type="protein sequence ID" value="CAD8442428.1"/>
    <property type="molecule type" value="Transcribed_RNA"/>
</dbReference>
<organism evidence="2">
    <name type="scientific">Amorphochlora amoebiformis</name>
    <dbReference type="NCBI Taxonomy" id="1561963"/>
    <lineage>
        <taxon>Eukaryota</taxon>
        <taxon>Sar</taxon>
        <taxon>Rhizaria</taxon>
        <taxon>Cercozoa</taxon>
        <taxon>Chlorarachniophyceae</taxon>
        <taxon>Amorphochlora</taxon>
    </lineage>
</organism>
<sequence length="120" mass="13528">MGDRRRIRSGQQAVSLSQRHPKSRQDGLTAALVPFGYASIKAIGYTIPNSCLNKSTLVAHATAALIDACFDFFLPVDLWDDRPGARQRRRRVIVWLGHRDGFFDCHCQPQEGKVLVRSTY</sequence>
<accession>A0A7S0GUZ1</accession>
<feature type="region of interest" description="Disordered" evidence="1">
    <location>
        <begin position="1"/>
        <end position="25"/>
    </location>
</feature>
<name>A0A7S0GUZ1_9EUKA</name>
<evidence type="ECO:0000313" key="2">
    <source>
        <dbReference type="EMBL" id="CAD8442428.1"/>
    </source>
</evidence>
<protein>
    <submittedName>
        <fullName evidence="2">Uncharacterized protein</fullName>
    </submittedName>
</protein>
<evidence type="ECO:0000256" key="1">
    <source>
        <dbReference type="SAM" id="MobiDB-lite"/>
    </source>
</evidence>
<reference evidence="2" key="1">
    <citation type="submission" date="2021-01" db="EMBL/GenBank/DDBJ databases">
        <authorList>
            <person name="Corre E."/>
            <person name="Pelletier E."/>
            <person name="Niang G."/>
            <person name="Scheremetjew M."/>
            <person name="Finn R."/>
            <person name="Kale V."/>
            <person name="Holt S."/>
            <person name="Cochrane G."/>
            <person name="Meng A."/>
            <person name="Brown T."/>
            <person name="Cohen L."/>
        </authorList>
    </citation>
    <scope>NUCLEOTIDE SEQUENCE</scope>
    <source>
        <strain evidence="2">CCMP2058</strain>
    </source>
</reference>
<dbReference type="AlphaFoldDB" id="A0A7S0GUZ1"/>
<feature type="compositionally biased region" description="Polar residues" evidence="1">
    <location>
        <begin position="9"/>
        <end position="18"/>
    </location>
</feature>
<proteinExistence type="predicted"/>